<evidence type="ECO:0000256" key="2">
    <source>
        <dbReference type="SAM" id="MobiDB-lite"/>
    </source>
</evidence>
<dbReference type="AlphaFoldDB" id="A0A0F8A4K6"/>
<dbReference type="OrthoDB" id="5551751at2759"/>
<accession>A0A0F8A4K6</accession>
<proteinExistence type="predicted"/>
<gene>
    <name evidence="3" type="ORF">HIM_06862</name>
</gene>
<dbReference type="PANTHER" id="PTHR28156">
    <property type="entry name" value="FAS1 DOMAIN-CONTAINING PROTEIN YDR262W"/>
    <property type="match status" value="1"/>
</dbReference>
<dbReference type="Proteomes" id="UP000054481">
    <property type="component" value="Unassembled WGS sequence"/>
</dbReference>
<keyword evidence="1" id="KW-0732">Signal</keyword>
<organism evidence="3 4">
    <name type="scientific">Hirsutella minnesotensis 3608</name>
    <dbReference type="NCBI Taxonomy" id="1043627"/>
    <lineage>
        <taxon>Eukaryota</taxon>
        <taxon>Fungi</taxon>
        <taxon>Dikarya</taxon>
        <taxon>Ascomycota</taxon>
        <taxon>Pezizomycotina</taxon>
        <taxon>Sordariomycetes</taxon>
        <taxon>Hypocreomycetidae</taxon>
        <taxon>Hypocreales</taxon>
        <taxon>Ophiocordycipitaceae</taxon>
        <taxon>Hirsutella</taxon>
    </lineage>
</organism>
<name>A0A0F8A4K6_9HYPO</name>
<reference evidence="3 4" key="1">
    <citation type="journal article" date="2014" name="Genome Biol. Evol.">
        <title>Comparative genomics and transcriptomics analyses reveal divergent lifestyle features of nematode endoparasitic fungus Hirsutella minnesotensis.</title>
        <authorList>
            <person name="Lai Y."/>
            <person name="Liu K."/>
            <person name="Zhang X."/>
            <person name="Zhang X."/>
            <person name="Li K."/>
            <person name="Wang N."/>
            <person name="Shu C."/>
            <person name="Wu Y."/>
            <person name="Wang C."/>
            <person name="Bushley K.E."/>
            <person name="Xiang M."/>
            <person name="Liu X."/>
        </authorList>
    </citation>
    <scope>NUCLEOTIDE SEQUENCE [LARGE SCALE GENOMIC DNA]</scope>
    <source>
        <strain evidence="3 4">3608</strain>
    </source>
</reference>
<dbReference type="SUPFAM" id="SSF82153">
    <property type="entry name" value="FAS1 domain"/>
    <property type="match status" value="1"/>
</dbReference>
<feature type="compositionally biased region" description="Pro residues" evidence="2">
    <location>
        <begin position="72"/>
        <end position="86"/>
    </location>
</feature>
<evidence type="ECO:0000313" key="3">
    <source>
        <dbReference type="EMBL" id="KJZ73744.1"/>
    </source>
</evidence>
<keyword evidence="4" id="KW-1185">Reference proteome</keyword>
<dbReference type="InterPro" id="IPR040200">
    <property type="entry name" value="Mug57-like"/>
</dbReference>
<protein>
    <recommendedName>
        <fullName evidence="5">FAS1 domain-containing protein</fullName>
    </recommendedName>
</protein>
<evidence type="ECO:0000256" key="1">
    <source>
        <dbReference type="ARBA" id="ARBA00022729"/>
    </source>
</evidence>
<dbReference type="InterPro" id="IPR036378">
    <property type="entry name" value="FAS1_dom_sf"/>
</dbReference>
<dbReference type="EMBL" id="KQ030532">
    <property type="protein sequence ID" value="KJZ73744.1"/>
    <property type="molecule type" value="Genomic_DNA"/>
</dbReference>
<dbReference type="PANTHER" id="PTHR28156:SF1">
    <property type="entry name" value="FAS1 DOMAIN-CONTAINING PROTEIN YDR262W"/>
    <property type="match status" value="1"/>
</dbReference>
<evidence type="ECO:0008006" key="5">
    <source>
        <dbReference type="Google" id="ProtNLM"/>
    </source>
</evidence>
<feature type="region of interest" description="Disordered" evidence="2">
    <location>
        <begin position="14"/>
        <end position="98"/>
    </location>
</feature>
<evidence type="ECO:0000313" key="4">
    <source>
        <dbReference type="Proteomes" id="UP000054481"/>
    </source>
</evidence>
<sequence length="229" mass="24550">MTLCTLPCFVQYPSPRARVTAQQGSPSFPSLIEASPSLGDDDDQRQAIPRGQPSSSPVAPRRSDPGCRPQHPRTPAPPPPPPPSPSPTSSAPTAPLLPFARSINTAAATTVLAPLNSAVDALPRKPWEDPREIDALGDAAYDGSPDAQKRADANLRRFVEAHLVPESPWPEGRRAQNMAGRELWWEARPGGERVIMPDGVEVDRVASRVANGEVWFLNGVLGQTPPKSS</sequence>